<accession>A0A8E2I917</accession>
<dbReference type="Pfam" id="PF06961">
    <property type="entry name" value="DUF1294"/>
    <property type="match status" value="1"/>
</dbReference>
<dbReference type="EMBL" id="MTLA01000128">
    <property type="protein sequence ID" value="OOP68190.1"/>
    <property type="molecule type" value="Genomic_DNA"/>
</dbReference>
<dbReference type="InterPro" id="IPR010718">
    <property type="entry name" value="DUF1294"/>
</dbReference>
<evidence type="ECO:0008006" key="4">
    <source>
        <dbReference type="Google" id="ProtNLM"/>
    </source>
</evidence>
<keyword evidence="3" id="KW-1185">Reference proteome</keyword>
<feature type="transmembrane region" description="Helical" evidence="1">
    <location>
        <begin position="66"/>
        <end position="87"/>
    </location>
</feature>
<organism evidence="2 3">
    <name type="scientific">Heyndrickxia oleronia</name>
    <dbReference type="NCBI Taxonomy" id="38875"/>
    <lineage>
        <taxon>Bacteria</taxon>
        <taxon>Bacillati</taxon>
        <taxon>Bacillota</taxon>
        <taxon>Bacilli</taxon>
        <taxon>Bacillales</taxon>
        <taxon>Bacillaceae</taxon>
        <taxon>Heyndrickxia</taxon>
    </lineage>
</organism>
<feature type="transmembrane region" description="Helical" evidence="1">
    <location>
        <begin position="43"/>
        <end position="60"/>
    </location>
</feature>
<dbReference type="RefSeq" id="WP_071976974.1">
    <property type="nucleotide sequence ID" value="NZ_CP065424.1"/>
</dbReference>
<protein>
    <recommendedName>
        <fullName evidence="4">DUF1294 domain-containing protein</fullName>
    </recommendedName>
</protein>
<keyword evidence="1" id="KW-0472">Membrane</keyword>
<evidence type="ECO:0000313" key="2">
    <source>
        <dbReference type="EMBL" id="OOP68190.1"/>
    </source>
</evidence>
<dbReference type="Proteomes" id="UP000189761">
    <property type="component" value="Unassembled WGS sequence"/>
</dbReference>
<comment type="caution">
    <text evidence="2">The sequence shown here is derived from an EMBL/GenBank/DDBJ whole genome shotgun (WGS) entry which is preliminary data.</text>
</comment>
<keyword evidence="1" id="KW-0812">Transmembrane</keyword>
<dbReference type="AlphaFoldDB" id="A0A8E2I917"/>
<proteinExistence type="predicted"/>
<name>A0A8E2I917_9BACI</name>
<feature type="transmembrane region" description="Helical" evidence="1">
    <location>
        <begin position="6"/>
        <end position="22"/>
    </location>
</feature>
<sequence>MLKGLLISYCFIVNVIGFIVMGRDKKLAKAHKWRIQEKTLWGLAFIGGAIGMTIAMNVFHHKTRHLLFKVGFPFLAIVDLVIFIILLR</sequence>
<gene>
    <name evidence="2" type="ORF">BWZ43_11610</name>
</gene>
<evidence type="ECO:0000313" key="3">
    <source>
        <dbReference type="Proteomes" id="UP000189761"/>
    </source>
</evidence>
<keyword evidence="1" id="KW-1133">Transmembrane helix</keyword>
<evidence type="ECO:0000256" key="1">
    <source>
        <dbReference type="SAM" id="Phobius"/>
    </source>
</evidence>
<reference evidence="2 3" key="1">
    <citation type="submission" date="2017-01" db="EMBL/GenBank/DDBJ databases">
        <title>Draft genome sequence of Bacillus oleronius.</title>
        <authorList>
            <person name="Allam M."/>
        </authorList>
    </citation>
    <scope>NUCLEOTIDE SEQUENCE [LARGE SCALE GENOMIC DNA]</scope>
    <source>
        <strain evidence="2 3">DSM 9356</strain>
    </source>
</reference>